<dbReference type="OrthoDB" id="9801840at2"/>
<gene>
    <name evidence="3" type="ORF">DYU11_27115</name>
</gene>
<name>A0A418LZ45_9BACT</name>
<dbReference type="PANTHER" id="PTHR43566:SF1">
    <property type="entry name" value="AAA+ ATPASE DOMAIN-CONTAINING PROTEIN"/>
    <property type="match status" value="1"/>
</dbReference>
<keyword evidence="3" id="KW-0547">Nucleotide-binding</keyword>
<dbReference type="Pfam" id="PF13635">
    <property type="entry name" value="DUF4143"/>
    <property type="match status" value="1"/>
</dbReference>
<evidence type="ECO:0000259" key="2">
    <source>
        <dbReference type="Pfam" id="PF13635"/>
    </source>
</evidence>
<protein>
    <submittedName>
        <fullName evidence="3">ATP-binding protein</fullName>
    </submittedName>
</protein>
<dbReference type="SUPFAM" id="SSF52540">
    <property type="entry name" value="P-loop containing nucleoside triphosphate hydrolases"/>
    <property type="match status" value="1"/>
</dbReference>
<organism evidence="3 4">
    <name type="scientific">Fibrisoma montanum</name>
    <dbReference type="NCBI Taxonomy" id="2305895"/>
    <lineage>
        <taxon>Bacteria</taxon>
        <taxon>Pseudomonadati</taxon>
        <taxon>Bacteroidota</taxon>
        <taxon>Cytophagia</taxon>
        <taxon>Cytophagales</taxon>
        <taxon>Spirosomataceae</taxon>
        <taxon>Fibrisoma</taxon>
    </lineage>
</organism>
<evidence type="ECO:0000313" key="4">
    <source>
        <dbReference type="Proteomes" id="UP000283523"/>
    </source>
</evidence>
<dbReference type="Proteomes" id="UP000283523">
    <property type="component" value="Unassembled WGS sequence"/>
</dbReference>
<feature type="domain" description="AAA" evidence="1">
    <location>
        <begin position="21"/>
        <end position="150"/>
    </location>
</feature>
<dbReference type="PANTHER" id="PTHR43566">
    <property type="entry name" value="CONSERVED PROTEIN"/>
    <property type="match status" value="1"/>
</dbReference>
<dbReference type="AlphaFoldDB" id="A0A418LZ45"/>
<dbReference type="EMBL" id="QXED01000010">
    <property type="protein sequence ID" value="RIV18646.1"/>
    <property type="molecule type" value="Genomic_DNA"/>
</dbReference>
<keyword evidence="4" id="KW-1185">Reference proteome</keyword>
<keyword evidence="3" id="KW-0067">ATP-binding</keyword>
<proteinExistence type="predicted"/>
<dbReference type="InterPro" id="IPR025420">
    <property type="entry name" value="DUF4143"/>
</dbReference>
<accession>A0A418LZ45</accession>
<evidence type="ECO:0000259" key="1">
    <source>
        <dbReference type="Pfam" id="PF13173"/>
    </source>
</evidence>
<feature type="domain" description="DUF4143" evidence="2">
    <location>
        <begin position="195"/>
        <end position="352"/>
    </location>
</feature>
<evidence type="ECO:0000313" key="3">
    <source>
        <dbReference type="EMBL" id="RIV18646.1"/>
    </source>
</evidence>
<dbReference type="GO" id="GO:0005524">
    <property type="term" value="F:ATP binding"/>
    <property type="evidence" value="ECO:0007669"/>
    <property type="project" value="UniProtKB-KW"/>
</dbReference>
<dbReference type="InterPro" id="IPR027417">
    <property type="entry name" value="P-loop_NTPase"/>
</dbReference>
<comment type="caution">
    <text evidence="3">The sequence shown here is derived from an EMBL/GenBank/DDBJ whole genome shotgun (WGS) entry which is preliminary data.</text>
</comment>
<dbReference type="InterPro" id="IPR041682">
    <property type="entry name" value="AAA_14"/>
</dbReference>
<dbReference type="Gene3D" id="3.40.50.300">
    <property type="entry name" value="P-loop containing nucleotide triphosphate hydrolases"/>
    <property type="match status" value="1"/>
</dbReference>
<dbReference type="CDD" id="cd00009">
    <property type="entry name" value="AAA"/>
    <property type="match status" value="1"/>
</dbReference>
<reference evidence="3 4" key="1">
    <citation type="submission" date="2018-08" db="EMBL/GenBank/DDBJ databases">
        <title>Fibrisoma montanum sp. nov., isolated from Danxia mountain soil.</title>
        <authorList>
            <person name="Huang Y."/>
        </authorList>
    </citation>
    <scope>NUCLEOTIDE SEQUENCE [LARGE SCALE GENOMIC DNA]</scope>
    <source>
        <strain evidence="3 4">HYT19</strain>
    </source>
</reference>
<sequence>MFERDELSTLKRRINEPRRFMQVLSGPRQVGKTTLVRQLIPQLSFPAQYISADAVSAANSAWIAQQWEAARFQLRANAGEQGLLIIDEIQKIENWAEQVKAQWDQDTFNQTPLKVILLGSARLLLQRGLSESLAGRFELLPLTHWSLGEMEAAFGMTPDEFVWFGGYPGAAPLIHEPDRWRDYVLNSLVETTVSKDILMMTRVDKPALLRQLFELGCGYSGQILSYTKLLGQLQDAGNTTTLSHYAQLLDSAGLLSSLEKYAVDKARQRASIPKWQVQNSALFSIFSSYHFEQVRANPVEWGRWVETAVGVHLSRSAHTSKLKLFYWREGNDEVDFVLQQGAQVVGLEVKSGRRQSAPGMASFQHKVRPNKVVLIGQSGIPWVDFLRANPLTLF</sequence>
<dbReference type="Pfam" id="PF13173">
    <property type="entry name" value="AAA_14"/>
    <property type="match status" value="1"/>
</dbReference>